<feature type="region of interest" description="Disordered" evidence="4">
    <location>
        <begin position="27"/>
        <end position="61"/>
    </location>
</feature>
<organism evidence="7 9">
    <name type="scientific">Anaerotruncus colihominis</name>
    <dbReference type="NCBI Taxonomy" id="169435"/>
    <lineage>
        <taxon>Bacteria</taxon>
        <taxon>Bacillati</taxon>
        <taxon>Bacillota</taxon>
        <taxon>Clostridia</taxon>
        <taxon>Eubacteriales</taxon>
        <taxon>Oscillospiraceae</taxon>
        <taxon>Anaerotruncus</taxon>
    </lineage>
</organism>
<feature type="domain" description="Periplasmic binding protein" evidence="6">
    <location>
        <begin position="69"/>
        <end position="322"/>
    </location>
</feature>
<dbReference type="InterPro" id="IPR028082">
    <property type="entry name" value="Peripla_BP_I"/>
</dbReference>
<protein>
    <submittedName>
        <fullName evidence="7">D-ribose-binding periplasmic protein</fullName>
    </submittedName>
    <submittedName>
        <fullName evidence="8">LacI family transcriptional regulator</fullName>
    </submittedName>
</protein>
<evidence type="ECO:0000259" key="6">
    <source>
        <dbReference type="Pfam" id="PF13407"/>
    </source>
</evidence>
<dbReference type="GO" id="GO:0030313">
    <property type="term" value="C:cell envelope"/>
    <property type="evidence" value="ECO:0007669"/>
    <property type="project" value="UniProtKB-SubCell"/>
</dbReference>
<dbReference type="Pfam" id="PF13407">
    <property type="entry name" value="Peripla_BP_4"/>
    <property type="match status" value="1"/>
</dbReference>
<name>A0A174MLY8_9FIRM</name>
<feature type="signal peptide" evidence="5">
    <location>
        <begin position="1"/>
        <end position="19"/>
    </location>
</feature>
<evidence type="ECO:0000313" key="7">
    <source>
        <dbReference type="EMBL" id="CUP37303.1"/>
    </source>
</evidence>
<dbReference type="Gene3D" id="3.40.50.2300">
    <property type="match status" value="2"/>
</dbReference>
<evidence type="ECO:0000313" key="9">
    <source>
        <dbReference type="Proteomes" id="UP000095765"/>
    </source>
</evidence>
<feature type="chain" id="PRO_5041795259" evidence="5">
    <location>
        <begin position="20"/>
        <end position="341"/>
    </location>
</feature>
<dbReference type="PROSITE" id="PS51257">
    <property type="entry name" value="PROKAR_LIPOPROTEIN"/>
    <property type="match status" value="1"/>
</dbReference>
<evidence type="ECO:0000256" key="2">
    <source>
        <dbReference type="ARBA" id="ARBA00007639"/>
    </source>
</evidence>
<dbReference type="PANTHER" id="PTHR46847">
    <property type="entry name" value="D-ALLOSE-BINDING PERIPLASMIC PROTEIN-RELATED"/>
    <property type="match status" value="1"/>
</dbReference>
<evidence type="ECO:0000256" key="5">
    <source>
        <dbReference type="SAM" id="SignalP"/>
    </source>
</evidence>
<evidence type="ECO:0000256" key="3">
    <source>
        <dbReference type="ARBA" id="ARBA00022729"/>
    </source>
</evidence>
<dbReference type="EMBL" id="CZBE01000003">
    <property type="protein sequence ID" value="CUP37303.1"/>
    <property type="molecule type" value="Genomic_DNA"/>
</dbReference>
<evidence type="ECO:0000256" key="1">
    <source>
        <dbReference type="ARBA" id="ARBA00004196"/>
    </source>
</evidence>
<gene>
    <name evidence="7" type="primary">rbsB_4</name>
    <name evidence="8" type="ORF">DXC40_07925</name>
    <name evidence="7" type="ORF">ERS852551_00598</name>
</gene>
<sequence length="341" mass="34691">MFKRILGAALAAAMCISLAACGGSSTTTSSAPAASEPAAPASSDAAAPASSAASTGASTPAASGETIRVGVSLLNKQHVFYNNIEAAMVAKAPELNVELIVQDASGDANKQLSQVQDFITQAVDAIVICPTNSAGSKSMVELATAANIPVFTMDIASDGETVAHIATDNYKGGELAAEYMVNNMLTDKKGNVGVITYSEIESCVQREKGFTDWIAANAPDVVVADIQNYSGDQSKAADVMANMLLKTPDLAAVFCVGDPAATGAMASITSANSQCKVIGFDGNPEGIDAIKSGGLWVADVAQDPTAIGETTLQTVVDYLGGAQVESNIPIAPYIIDASNAE</sequence>
<dbReference type="RefSeq" id="WP_006873826.1">
    <property type="nucleotide sequence ID" value="NZ_CABIWA010000006.1"/>
</dbReference>
<proteinExistence type="inferred from homology"/>
<dbReference type="EMBL" id="QVME01000003">
    <property type="protein sequence ID" value="RGE68263.1"/>
    <property type="molecule type" value="Genomic_DNA"/>
</dbReference>
<dbReference type="SUPFAM" id="SSF53822">
    <property type="entry name" value="Periplasmic binding protein-like I"/>
    <property type="match status" value="1"/>
</dbReference>
<dbReference type="GeneID" id="72463092"/>
<dbReference type="InterPro" id="IPR025997">
    <property type="entry name" value="SBP_2_dom"/>
</dbReference>
<dbReference type="Proteomes" id="UP000095765">
    <property type="component" value="Unassembled WGS sequence"/>
</dbReference>
<dbReference type="PANTHER" id="PTHR46847:SF1">
    <property type="entry name" value="D-ALLOSE-BINDING PERIPLASMIC PROTEIN-RELATED"/>
    <property type="match status" value="1"/>
</dbReference>
<dbReference type="Proteomes" id="UP000260828">
    <property type="component" value="Unassembled WGS sequence"/>
</dbReference>
<reference evidence="7 9" key="1">
    <citation type="submission" date="2015-09" db="EMBL/GenBank/DDBJ databases">
        <authorList>
            <consortium name="Pathogen Informatics"/>
        </authorList>
    </citation>
    <scope>NUCLEOTIDE SEQUENCE [LARGE SCALE GENOMIC DNA]</scope>
    <source>
        <strain evidence="7 9">2789STDY5834939</strain>
    </source>
</reference>
<dbReference type="GO" id="GO:0030246">
    <property type="term" value="F:carbohydrate binding"/>
    <property type="evidence" value="ECO:0007669"/>
    <property type="project" value="UniProtKB-ARBA"/>
</dbReference>
<keyword evidence="3 5" id="KW-0732">Signal</keyword>
<accession>A0A174MLY8</accession>
<dbReference type="AlphaFoldDB" id="A0A174MLY8"/>
<reference evidence="8 10" key="2">
    <citation type="submission" date="2018-08" db="EMBL/GenBank/DDBJ databases">
        <title>A genome reference for cultivated species of the human gut microbiota.</title>
        <authorList>
            <person name="Zou Y."/>
            <person name="Xue W."/>
            <person name="Luo G."/>
        </authorList>
    </citation>
    <scope>NUCLEOTIDE SEQUENCE [LARGE SCALE GENOMIC DNA]</scope>
    <source>
        <strain evidence="8 10">TF05-12AC</strain>
    </source>
</reference>
<comment type="subcellular location">
    <subcellularLocation>
        <location evidence="1">Cell envelope</location>
    </subcellularLocation>
</comment>
<comment type="similarity">
    <text evidence="2">Belongs to the bacterial solute-binding protein 2 family.</text>
</comment>
<evidence type="ECO:0000313" key="8">
    <source>
        <dbReference type="EMBL" id="RGE68263.1"/>
    </source>
</evidence>
<dbReference type="OrthoDB" id="9800520at2"/>
<evidence type="ECO:0000313" key="10">
    <source>
        <dbReference type="Proteomes" id="UP000260828"/>
    </source>
</evidence>
<evidence type="ECO:0000256" key="4">
    <source>
        <dbReference type="SAM" id="MobiDB-lite"/>
    </source>
</evidence>